<dbReference type="InterPro" id="IPR022052">
    <property type="entry name" value="Histone-bd_RBBP4-like_N"/>
</dbReference>
<keyword evidence="4" id="KW-0677">Repeat</keyword>
<dbReference type="SMART" id="SM00320">
    <property type="entry name" value="WD40"/>
    <property type="match status" value="2"/>
</dbReference>
<evidence type="ECO:0000256" key="5">
    <source>
        <dbReference type="ARBA" id="ARBA00022853"/>
    </source>
</evidence>
<protein>
    <recommendedName>
        <fullName evidence="8">Histone-binding protein RBBP4-like N-terminal domain-containing protein</fullName>
    </recommendedName>
</protein>
<comment type="subcellular location">
    <subcellularLocation>
        <location evidence="1">Nucleus</location>
    </subcellularLocation>
</comment>
<dbReference type="EMBL" id="CAJOBH010002641">
    <property type="protein sequence ID" value="CAF3916504.1"/>
    <property type="molecule type" value="Genomic_DNA"/>
</dbReference>
<evidence type="ECO:0000256" key="1">
    <source>
        <dbReference type="ARBA" id="ARBA00004123"/>
    </source>
</evidence>
<keyword evidence="3 7" id="KW-0853">WD repeat</keyword>
<dbReference type="EMBL" id="CAJOBJ010342618">
    <property type="protein sequence ID" value="CAF5196895.1"/>
    <property type="molecule type" value="Genomic_DNA"/>
</dbReference>
<evidence type="ECO:0000313" key="11">
    <source>
        <dbReference type="EMBL" id="CAF5196895.1"/>
    </source>
</evidence>
<evidence type="ECO:0000256" key="4">
    <source>
        <dbReference type="ARBA" id="ARBA00022737"/>
    </source>
</evidence>
<reference evidence="11" key="1">
    <citation type="submission" date="2021-02" db="EMBL/GenBank/DDBJ databases">
        <authorList>
            <person name="Nowell W R."/>
        </authorList>
    </citation>
    <scope>NUCLEOTIDE SEQUENCE</scope>
</reference>
<dbReference type="Pfam" id="PF12265">
    <property type="entry name" value="CAF1C_H4-bd"/>
    <property type="match status" value="1"/>
</dbReference>
<feature type="repeat" description="WD" evidence="7">
    <location>
        <begin position="177"/>
        <end position="212"/>
    </location>
</feature>
<feature type="domain" description="Histone-binding protein RBBP4-like N-terminal" evidence="8">
    <location>
        <begin position="23"/>
        <end position="92"/>
    </location>
</feature>
<dbReference type="Gene3D" id="2.130.10.10">
    <property type="entry name" value="YVTN repeat-like/Quinoprotein amine dehydrogenase"/>
    <property type="match status" value="1"/>
</dbReference>
<dbReference type="InterPro" id="IPR036322">
    <property type="entry name" value="WD40_repeat_dom_sf"/>
</dbReference>
<dbReference type="Proteomes" id="UP000681967">
    <property type="component" value="Unassembled WGS sequence"/>
</dbReference>
<sequence length="236" mass="26733">MGAQKENGEGEFEDNIEEKTINEEYKIWKKNAPFLYNLVITHALEWPSLTTQWLPHVRTEEGRDFSTHRLILGTHTSDEQNHLVIASIQLPKEDLELDSSHYDNDKAEFGGFGLINGRIEVDLKINHEGEVNRARYMPQNPQIIATKTPLSDVLIFNIDTHPLGKEQPGDCNPELRLKGHTREGYGLSWNSNANGHLLSAADDHTVCLWNINMQPKEGKNLDALSIYTGHSMVVEV</sequence>
<dbReference type="InterPro" id="IPR001680">
    <property type="entry name" value="WD40_rpt"/>
</dbReference>
<keyword evidence="5" id="KW-0156">Chromatin regulator</keyword>
<comment type="caution">
    <text evidence="11">The sequence shown here is derived from an EMBL/GenBank/DDBJ whole genome shotgun (WGS) entry which is preliminary data.</text>
</comment>
<dbReference type="PROSITE" id="PS50294">
    <property type="entry name" value="WD_REPEATS_REGION"/>
    <property type="match status" value="1"/>
</dbReference>
<dbReference type="GO" id="GO:0006325">
    <property type="term" value="P:chromatin organization"/>
    <property type="evidence" value="ECO:0007669"/>
    <property type="project" value="UniProtKB-KW"/>
</dbReference>
<dbReference type="SUPFAM" id="SSF50978">
    <property type="entry name" value="WD40 repeat-like"/>
    <property type="match status" value="1"/>
</dbReference>
<evidence type="ECO:0000313" key="12">
    <source>
        <dbReference type="Proteomes" id="UP000681720"/>
    </source>
</evidence>
<dbReference type="GO" id="GO:0005634">
    <property type="term" value="C:nucleus"/>
    <property type="evidence" value="ECO:0007669"/>
    <property type="project" value="UniProtKB-SubCell"/>
</dbReference>
<evidence type="ECO:0000259" key="8">
    <source>
        <dbReference type="Pfam" id="PF12265"/>
    </source>
</evidence>
<evidence type="ECO:0000256" key="3">
    <source>
        <dbReference type="ARBA" id="ARBA00022574"/>
    </source>
</evidence>
<comment type="similarity">
    <text evidence="2">Belongs to the WD repeat RBAP46/RBAP48/MSI1 family.</text>
</comment>
<dbReference type="PANTHER" id="PTHR22850">
    <property type="entry name" value="WD40 REPEAT FAMILY"/>
    <property type="match status" value="1"/>
</dbReference>
<dbReference type="PROSITE" id="PS00678">
    <property type="entry name" value="WD_REPEATS_1"/>
    <property type="match status" value="1"/>
</dbReference>
<dbReference type="InterPro" id="IPR050459">
    <property type="entry name" value="WD_repeat_RBAP46/RBAP48/MSI1"/>
</dbReference>
<evidence type="ECO:0000313" key="10">
    <source>
        <dbReference type="EMBL" id="CAF5189091.1"/>
    </source>
</evidence>
<dbReference type="EMBL" id="CAJOBI010323940">
    <property type="protein sequence ID" value="CAF5189091.1"/>
    <property type="molecule type" value="Genomic_DNA"/>
</dbReference>
<proteinExistence type="inferred from homology"/>
<dbReference type="InterPro" id="IPR019775">
    <property type="entry name" value="WD40_repeat_CS"/>
</dbReference>
<gene>
    <name evidence="9" type="ORF">BYL167_LOCUS9265</name>
    <name evidence="11" type="ORF">GIL414_LOCUS75236</name>
    <name evidence="10" type="ORF">SMN809_LOCUS71580</name>
</gene>
<dbReference type="AlphaFoldDB" id="A0A8S3IEQ2"/>
<evidence type="ECO:0000256" key="6">
    <source>
        <dbReference type="ARBA" id="ARBA00023242"/>
    </source>
</evidence>
<dbReference type="PROSITE" id="PS50082">
    <property type="entry name" value="WD_REPEATS_2"/>
    <property type="match status" value="1"/>
</dbReference>
<evidence type="ECO:0000256" key="2">
    <source>
        <dbReference type="ARBA" id="ARBA00009341"/>
    </source>
</evidence>
<feature type="non-terminal residue" evidence="11">
    <location>
        <position position="1"/>
    </location>
</feature>
<dbReference type="Proteomes" id="UP000676336">
    <property type="component" value="Unassembled WGS sequence"/>
</dbReference>
<keyword evidence="6" id="KW-0539">Nucleus</keyword>
<dbReference type="Proteomes" id="UP000681720">
    <property type="component" value="Unassembled WGS sequence"/>
</dbReference>
<dbReference type="InterPro" id="IPR015943">
    <property type="entry name" value="WD40/YVTN_repeat-like_dom_sf"/>
</dbReference>
<evidence type="ECO:0000256" key="7">
    <source>
        <dbReference type="PROSITE-ProRule" id="PRU00221"/>
    </source>
</evidence>
<organism evidence="11 12">
    <name type="scientific">Rotaria magnacalcarata</name>
    <dbReference type="NCBI Taxonomy" id="392030"/>
    <lineage>
        <taxon>Eukaryota</taxon>
        <taxon>Metazoa</taxon>
        <taxon>Spiralia</taxon>
        <taxon>Gnathifera</taxon>
        <taxon>Rotifera</taxon>
        <taxon>Eurotatoria</taxon>
        <taxon>Bdelloidea</taxon>
        <taxon>Philodinida</taxon>
        <taxon>Philodinidae</taxon>
        <taxon>Rotaria</taxon>
    </lineage>
</organism>
<accession>A0A8S3IEQ2</accession>
<evidence type="ECO:0000313" key="9">
    <source>
        <dbReference type="EMBL" id="CAF3916504.1"/>
    </source>
</evidence>
<name>A0A8S3IEQ2_9BILA</name>